<name>A0A0E9UPT5_ANGAN</name>
<reference evidence="1" key="2">
    <citation type="journal article" date="2015" name="Fish Shellfish Immunol.">
        <title>Early steps in the European eel (Anguilla anguilla)-Vibrio vulnificus interaction in the gills: Role of the RtxA13 toxin.</title>
        <authorList>
            <person name="Callol A."/>
            <person name="Pajuelo D."/>
            <person name="Ebbesson L."/>
            <person name="Teles M."/>
            <person name="MacKenzie S."/>
            <person name="Amaro C."/>
        </authorList>
    </citation>
    <scope>NUCLEOTIDE SEQUENCE</scope>
</reference>
<proteinExistence type="predicted"/>
<evidence type="ECO:0000313" key="1">
    <source>
        <dbReference type="EMBL" id="JAH67874.1"/>
    </source>
</evidence>
<dbReference type="EMBL" id="GBXM01040703">
    <property type="protein sequence ID" value="JAH67874.1"/>
    <property type="molecule type" value="Transcribed_RNA"/>
</dbReference>
<sequence length="50" mass="5828">MTVSFNSEEYSEKYTVSVQCPDFRDSQTVWKVTLSPAHQRINCCKNNNNQ</sequence>
<protein>
    <submittedName>
        <fullName evidence="1">Uncharacterized protein</fullName>
    </submittedName>
</protein>
<dbReference type="AlphaFoldDB" id="A0A0E9UPT5"/>
<organism evidence="1">
    <name type="scientific">Anguilla anguilla</name>
    <name type="common">European freshwater eel</name>
    <name type="synonym">Muraena anguilla</name>
    <dbReference type="NCBI Taxonomy" id="7936"/>
    <lineage>
        <taxon>Eukaryota</taxon>
        <taxon>Metazoa</taxon>
        <taxon>Chordata</taxon>
        <taxon>Craniata</taxon>
        <taxon>Vertebrata</taxon>
        <taxon>Euteleostomi</taxon>
        <taxon>Actinopterygii</taxon>
        <taxon>Neopterygii</taxon>
        <taxon>Teleostei</taxon>
        <taxon>Anguilliformes</taxon>
        <taxon>Anguillidae</taxon>
        <taxon>Anguilla</taxon>
    </lineage>
</organism>
<accession>A0A0E9UPT5</accession>
<reference evidence="1" key="1">
    <citation type="submission" date="2014-11" db="EMBL/GenBank/DDBJ databases">
        <authorList>
            <person name="Amaro Gonzalez C."/>
        </authorList>
    </citation>
    <scope>NUCLEOTIDE SEQUENCE</scope>
</reference>